<name>A0A2T2WR30_9FIRM</name>
<evidence type="ECO:0000313" key="1">
    <source>
        <dbReference type="EMBL" id="PSR24686.1"/>
    </source>
</evidence>
<organism evidence="1 2">
    <name type="scientific">Sulfobacillus benefaciens</name>
    <dbReference type="NCBI Taxonomy" id="453960"/>
    <lineage>
        <taxon>Bacteria</taxon>
        <taxon>Bacillati</taxon>
        <taxon>Bacillota</taxon>
        <taxon>Clostridia</taxon>
        <taxon>Eubacteriales</taxon>
        <taxon>Clostridiales Family XVII. Incertae Sedis</taxon>
        <taxon>Sulfobacillus</taxon>
    </lineage>
</organism>
<reference evidence="1 2" key="1">
    <citation type="journal article" date="2014" name="BMC Genomics">
        <title>Comparison of environmental and isolate Sulfobacillus genomes reveals diverse carbon, sulfur, nitrogen, and hydrogen metabolisms.</title>
        <authorList>
            <person name="Justice N.B."/>
            <person name="Norman A."/>
            <person name="Brown C.T."/>
            <person name="Singh A."/>
            <person name="Thomas B.C."/>
            <person name="Banfield J.F."/>
        </authorList>
    </citation>
    <scope>NUCLEOTIDE SEQUENCE [LARGE SCALE GENOMIC DNA]</scope>
    <source>
        <strain evidence="1">AMDSBA1</strain>
    </source>
</reference>
<sequence length="71" mass="8363">MSRGNLVHMQIAKPLLMELLQQSLLIGHILRMDRLRLRFIKREIQAMPMLWDTSINCQIRGRVLHDPAMLT</sequence>
<dbReference type="EMBL" id="PXYT01000070">
    <property type="protein sequence ID" value="PSR24686.1"/>
    <property type="molecule type" value="Genomic_DNA"/>
</dbReference>
<dbReference type="Proteomes" id="UP000242699">
    <property type="component" value="Unassembled WGS sequence"/>
</dbReference>
<protein>
    <submittedName>
        <fullName evidence="1">Uncharacterized protein</fullName>
    </submittedName>
</protein>
<dbReference type="AlphaFoldDB" id="A0A2T2WR30"/>
<evidence type="ECO:0000313" key="2">
    <source>
        <dbReference type="Proteomes" id="UP000242699"/>
    </source>
</evidence>
<gene>
    <name evidence="1" type="ORF">C7B43_18425</name>
</gene>
<comment type="caution">
    <text evidence="1">The sequence shown here is derived from an EMBL/GenBank/DDBJ whole genome shotgun (WGS) entry which is preliminary data.</text>
</comment>
<proteinExistence type="predicted"/>
<accession>A0A2T2WR30</accession>